<evidence type="ECO:0000256" key="11">
    <source>
        <dbReference type="RuleBase" id="RU000304"/>
    </source>
</evidence>
<dbReference type="FunFam" id="1.10.510.10:FF:000024">
    <property type="entry name" value="Probable serine/threonine-protein kinase cot-1"/>
    <property type="match status" value="1"/>
</dbReference>
<dbReference type="Gene3D" id="1.10.510.10">
    <property type="entry name" value="Transferase(Phosphotransferase) domain 1"/>
    <property type="match status" value="1"/>
</dbReference>
<evidence type="ECO:0000256" key="9">
    <source>
        <dbReference type="ARBA" id="ARBA00048679"/>
    </source>
</evidence>
<organism evidence="14 15">
    <name type="scientific">Lactarius akahatsu</name>
    <dbReference type="NCBI Taxonomy" id="416441"/>
    <lineage>
        <taxon>Eukaryota</taxon>
        <taxon>Fungi</taxon>
        <taxon>Dikarya</taxon>
        <taxon>Basidiomycota</taxon>
        <taxon>Agaricomycotina</taxon>
        <taxon>Agaricomycetes</taxon>
        <taxon>Russulales</taxon>
        <taxon>Russulaceae</taxon>
        <taxon>Lactarius</taxon>
    </lineage>
</organism>
<evidence type="ECO:0000313" key="14">
    <source>
        <dbReference type="EMBL" id="KAH8999504.1"/>
    </source>
</evidence>
<evidence type="ECO:0000259" key="12">
    <source>
        <dbReference type="PROSITE" id="PS50011"/>
    </source>
</evidence>
<comment type="catalytic activity">
    <reaction evidence="8">
        <text>L-threonyl-[protein] + ATP = O-phospho-L-threonyl-[protein] + ADP + H(+)</text>
        <dbReference type="Rhea" id="RHEA:46608"/>
        <dbReference type="Rhea" id="RHEA-COMP:11060"/>
        <dbReference type="Rhea" id="RHEA-COMP:11605"/>
        <dbReference type="ChEBI" id="CHEBI:15378"/>
        <dbReference type="ChEBI" id="CHEBI:30013"/>
        <dbReference type="ChEBI" id="CHEBI:30616"/>
        <dbReference type="ChEBI" id="CHEBI:61977"/>
        <dbReference type="ChEBI" id="CHEBI:456216"/>
        <dbReference type="EC" id="2.7.11.1"/>
    </reaction>
</comment>
<dbReference type="PROSITE" id="PS00107">
    <property type="entry name" value="PROTEIN_KINASE_ATP"/>
    <property type="match status" value="1"/>
</dbReference>
<dbReference type="PANTHER" id="PTHR24356:SF1">
    <property type="entry name" value="SERINE_THREONINE-PROTEIN KINASE GREATWALL"/>
    <property type="match status" value="1"/>
</dbReference>
<dbReference type="PROSITE" id="PS00108">
    <property type="entry name" value="PROTEIN_KINASE_ST"/>
    <property type="match status" value="1"/>
</dbReference>
<dbReference type="Pfam" id="PF00069">
    <property type="entry name" value="Pkinase"/>
    <property type="match status" value="1"/>
</dbReference>
<feature type="domain" description="Protein kinase" evidence="12">
    <location>
        <begin position="36"/>
        <end position="303"/>
    </location>
</feature>
<evidence type="ECO:0000256" key="8">
    <source>
        <dbReference type="ARBA" id="ARBA00047899"/>
    </source>
</evidence>
<sequence>MLNSKLQSRIQSLVHSGARSVEPAQCATGTPCLDDYEVLRTLGAGANATVYLVREKHTSHLYALKAVDKYTASGRKVSSSMVLNEQATLTELSGNDFVLPLHACFHDTENFYLVTASEYLPGGDLQHLQALKELDTEAIRFYMAELLLAVEHVHEHNIIHRDLKPENVFIDTDGHIVLGDFGIACQFASDTSPDAYFTHGRVGTPAFSSPEVLLEKDYGFEVDLWAFGVILYEMLSCREAFEVKTVPADDPTWLRHLTQRVEHDDPIMFEGPYMTDDAADLVRKKNPEARLSDITEVKRHAFFDTIDWTSVASRSLAPPWVPRLISTRVAGVHFEEPDVYVGELYDSVDDPLPGFTFRIPASSVSAASKRRQQIFGTLAGCAPLVSWVDGSSYPVARGETVPRVSERQGGLKSISRWARKALNRPGRLA</sequence>
<dbReference type="Proteomes" id="UP001201163">
    <property type="component" value="Unassembled WGS sequence"/>
</dbReference>
<keyword evidence="2 11" id="KW-0723">Serine/threonine-protein kinase</keyword>
<dbReference type="SUPFAM" id="SSF56112">
    <property type="entry name" value="Protein kinase-like (PK-like)"/>
    <property type="match status" value="1"/>
</dbReference>
<dbReference type="PROSITE" id="PS50011">
    <property type="entry name" value="PROTEIN_KINASE_DOM"/>
    <property type="match status" value="1"/>
</dbReference>
<dbReference type="GO" id="GO:0005524">
    <property type="term" value="F:ATP binding"/>
    <property type="evidence" value="ECO:0007669"/>
    <property type="project" value="UniProtKB-UniRule"/>
</dbReference>
<evidence type="ECO:0000256" key="6">
    <source>
        <dbReference type="ARBA" id="ARBA00022777"/>
    </source>
</evidence>
<dbReference type="GO" id="GO:0007010">
    <property type="term" value="P:cytoskeleton organization"/>
    <property type="evidence" value="ECO:0007669"/>
    <property type="project" value="UniProtKB-ARBA"/>
</dbReference>
<feature type="domain" description="AGC-kinase C-terminal" evidence="13">
    <location>
        <begin position="304"/>
        <end position="367"/>
    </location>
</feature>
<evidence type="ECO:0000259" key="13">
    <source>
        <dbReference type="PROSITE" id="PS51285"/>
    </source>
</evidence>
<dbReference type="SMART" id="SM00220">
    <property type="entry name" value="S_TKc"/>
    <property type="match status" value="1"/>
</dbReference>
<evidence type="ECO:0000256" key="5">
    <source>
        <dbReference type="ARBA" id="ARBA00022741"/>
    </source>
</evidence>
<dbReference type="InterPro" id="IPR011009">
    <property type="entry name" value="Kinase-like_dom_sf"/>
</dbReference>
<proteinExistence type="inferred from homology"/>
<dbReference type="InterPro" id="IPR008271">
    <property type="entry name" value="Ser/Thr_kinase_AS"/>
</dbReference>
<comment type="catalytic activity">
    <reaction evidence="9">
        <text>L-seryl-[protein] + ATP = O-phospho-L-seryl-[protein] + ADP + H(+)</text>
        <dbReference type="Rhea" id="RHEA:17989"/>
        <dbReference type="Rhea" id="RHEA-COMP:9863"/>
        <dbReference type="Rhea" id="RHEA-COMP:11604"/>
        <dbReference type="ChEBI" id="CHEBI:15378"/>
        <dbReference type="ChEBI" id="CHEBI:29999"/>
        <dbReference type="ChEBI" id="CHEBI:30616"/>
        <dbReference type="ChEBI" id="CHEBI:83421"/>
        <dbReference type="ChEBI" id="CHEBI:456216"/>
        <dbReference type="EC" id="2.7.11.1"/>
    </reaction>
</comment>
<dbReference type="PANTHER" id="PTHR24356">
    <property type="entry name" value="SERINE/THREONINE-PROTEIN KINASE"/>
    <property type="match status" value="1"/>
</dbReference>
<evidence type="ECO:0000313" key="15">
    <source>
        <dbReference type="Proteomes" id="UP001201163"/>
    </source>
</evidence>
<dbReference type="InterPro" id="IPR000719">
    <property type="entry name" value="Prot_kinase_dom"/>
</dbReference>
<dbReference type="PROSITE" id="PS51285">
    <property type="entry name" value="AGC_KINASE_CTER"/>
    <property type="match status" value="1"/>
</dbReference>
<dbReference type="InterPro" id="IPR017441">
    <property type="entry name" value="Protein_kinase_ATP_BS"/>
</dbReference>
<dbReference type="AlphaFoldDB" id="A0AAD4LRH0"/>
<keyword evidence="4" id="KW-0808">Transferase</keyword>
<gene>
    <name evidence="14" type="ORF">EDB92DRAFT_1813217</name>
</gene>
<keyword evidence="6 14" id="KW-0418">Kinase</keyword>
<keyword evidence="15" id="KW-1185">Reference proteome</keyword>
<accession>A0AAD4LRH0</accession>
<keyword evidence="3" id="KW-0597">Phosphoprotein</keyword>
<evidence type="ECO:0000256" key="4">
    <source>
        <dbReference type="ARBA" id="ARBA00022679"/>
    </source>
</evidence>
<dbReference type="EMBL" id="JAKELL010000004">
    <property type="protein sequence ID" value="KAH8999504.1"/>
    <property type="molecule type" value="Genomic_DNA"/>
</dbReference>
<name>A0AAD4LRH0_9AGAM</name>
<dbReference type="CDD" id="cd05123">
    <property type="entry name" value="STKc_AGC"/>
    <property type="match status" value="1"/>
</dbReference>
<dbReference type="InterPro" id="IPR050236">
    <property type="entry name" value="Ser_Thr_kinase_AGC"/>
</dbReference>
<comment type="caution">
    <text evidence="14">The sequence shown here is derived from an EMBL/GenBank/DDBJ whole genome shotgun (WGS) entry which is preliminary data.</text>
</comment>
<keyword evidence="5 10" id="KW-0547">Nucleotide-binding</keyword>
<evidence type="ECO:0000256" key="2">
    <source>
        <dbReference type="ARBA" id="ARBA00022527"/>
    </source>
</evidence>
<comment type="similarity">
    <text evidence="11">Belongs to the protein kinase superfamily.</text>
</comment>
<dbReference type="GO" id="GO:0004674">
    <property type="term" value="F:protein serine/threonine kinase activity"/>
    <property type="evidence" value="ECO:0007669"/>
    <property type="project" value="UniProtKB-KW"/>
</dbReference>
<dbReference type="InterPro" id="IPR045270">
    <property type="entry name" value="STKc_AGC"/>
</dbReference>
<reference evidence="14" key="1">
    <citation type="submission" date="2022-01" db="EMBL/GenBank/DDBJ databases">
        <title>Comparative genomics reveals a dynamic genome evolution in the ectomycorrhizal milk-cap (Lactarius) mushrooms.</title>
        <authorList>
            <consortium name="DOE Joint Genome Institute"/>
            <person name="Lebreton A."/>
            <person name="Tang N."/>
            <person name="Kuo A."/>
            <person name="LaButti K."/>
            <person name="Drula E."/>
            <person name="Barry K."/>
            <person name="Clum A."/>
            <person name="Lipzen A."/>
            <person name="Mousain D."/>
            <person name="Ng V."/>
            <person name="Wang R."/>
            <person name="Wang X."/>
            <person name="Dai Y."/>
            <person name="Henrissat B."/>
            <person name="Grigoriev I.V."/>
            <person name="Guerin-Laguette A."/>
            <person name="Yu F."/>
            <person name="Martin F.M."/>
        </authorList>
    </citation>
    <scope>NUCLEOTIDE SEQUENCE</scope>
    <source>
        <strain evidence="14">QP</strain>
    </source>
</reference>
<evidence type="ECO:0000256" key="3">
    <source>
        <dbReference type="ARBA" id="ARBA00022553"/>
    </source>
</evidence>
<evidence type="ECO:0000256" key="7">
    <source>
        <dbReference type="ARBA" id="ARBA00022840"/>
    </source>
</evidence>
<feature type="binding site" evidence="10">
    <location>
        <position position="65"/>
    </location>
    <ligand>
        <name>ATP</name>
        <dbReference type="ChEBI" id="CHEBI:30616"/>
    </ligand>
</feature>
<protein>
    <recommendedName>
        <fullName evidence="1">non-specific serine/threonine protein kinase</fullName>
        <ecNumber evidence="1">2.7.11.1</ecNumber>
    </recommendedName>
</protein>
<dbReference type="Gene3D" id="3.30.200.20">
    <property type="entry name" value="Phosphorylase Kinase, domain 1"/>
    <property type="match status" value="1"/>
</dbReference>
<keyword evidence="7 10" id="KW-0067">ATP-binding</keyword>
<evidence type="ECO:0000256" key="1">
    <source>
        <dbReference type="ARBA" id="ARBA00012513"/>
    </source>
</evidence>
<dbReference type="InterPro" id="IPR000961">
    <property type="entry name" value="AGC-kinase_C"/>
</dbReference>
<dbReference type="EC" id="2.7.11.1" evidence="1"/>
<evidence type="ECO:0000256" key="10">
    <source>
        <dbReference type="PROSITE-ProRule" id="PRU10141"/>
    </source>
</evidence>